<reference evidence="1 2" key="1">
    <citation type="submission" date="2023-02" db="EMBL/GenBank/DDBJ databases">
        <title>Genome sequence of Mucilaginibacter jinjuensis strain KACC 16571.</title>
        <authorList>
            <person name="Kim S."/>
            <person name="Heo J."/>
            <person name="Kwon S.-W."/>
        </authorList>
    </citation>
    <scope>NUCLEOTIDE SEQUENCE [LARGE SCALE GENOMIC DNA]</scope>
    <source>
        <strain evidence="1 2">KACC 16571</strain>
    </source>
</reference>
<evidence type="ECO:0000313" key="1">
    <source>
        <dbReference type="EMBL" id="WCT14360.1"/>
    </source>
</evidence>
<dbReference type="RefSeq" id="WP_273632829.1">
    <property type="nucleotide sequence ID" value="NZ_CP117167.1"/>
</dbReference>
<dbReference type="Proteomes" id="UP001216139">
    <property type="component" value="Chromosome"/>
</dbReference>
<evidence type="ECO:0000313" key="2">
    <source>
        <dbReference type="Proteomes" id="UP001216139"/>
    </source>
</evidence>
<dbReference type="EMBL" id="CP117167">
    <property type="protein sequence ID" value="WCT14360.1"/>
    <property type="molecule type" value="Genomic_DNA"/>
</dbReference>
<gene>
    <name evidence="1" type="ORF">PQO05_10490</name>
</gene>
<protein>
    <submittedName>
        <fullName evidence="1">Uncharacterized protein</fullName>
    </submittedName>
</protein>
<name>A0ABY7TCX2_9SPHI</name>
<keyword evidence="2" id="KW-1185">Reference proteome</keyword>
<proteinExistence type="predicted"/>
<sequence length="40" mass="4511">MMIHCTLDKIIRSEAAKTVVLSSDVKIQLHQMIDQKNSGQ</sequence>
<organism evidence="1 2">
    <name type="scientific">Mucilaginibacter jinjuensis</name>
    <dbReference type="NCBI Taxonomy" id="1176721"/>
    <lineage>
        <taxon>Bacteria</taxon>
        <taxon>Pseudomonadati</taxon>
        <taxon>Bacteroidota</taxon>
        <taxon>Sphingobacteriia</taxon>
        <taxon>Sphingobacteriales</taxon>
        <taxon>Sphingobacteriaceae</taxon>
        <taxon>Mucilaginibacter</taxon>
    </lineage>
</organism>
<accession>A0ABY7TCX2</accession>